<feature type="chain" id="PRO_5003036233" evidence="3">
    <location>
        <begin position="21"/>
        <end position="1358"/>
    </location>
</feature>
<dbReference type="STRING" id="530564.Psta_2654"/>
<organism evidence="5 6">
    <name type="scientific">Pirellula staleyi (strain ATCC 27377 / DSM 6068 / ICPB 4128)</name>
    <name type="common">Pirella staleyi</name>
    <dbReference type="NCBI Taxonomy" id="530564"/>
    <lineage>
        <taxon>Bacteria</taxon>
        <taxon>Pseudomonadati</taxon>
        <taxon>Planctomycetota</taxon>
        <taxon>Planctomycetia</taxon>
        <taxon>Pirellulales</taxon>
        <taxon>Pirellulaceae</taxon>
        <taxon>Pirellula</taxon>
    </lineage>
</organism>
<evidence type="ECO:0000256" key="2">
    <source>
        <dbReference type="SAM" id="MobiDB-lite"/>
    </source>
</evidence>
<reference evidence="5 6" key="1">
    <citation type="journal article" date="2009" name="Stand. Genomic Sci.">
        <title>Complete genome sequence of Pirellula staleyi type strain (ATCC 27377).</title>
        <authorList>
            <person name="Clum A."/>
            <person name="Tindall B.J."/>
            <person name="Sikorski J."/>
            <person name="Ivanova N."/>
            <person name="Mavrommatis K."/>
            <person name="Lucas S."/>
            <person name="Glavina del Rio T."/>
            <person name="Nolan M."/>
            <person name="Chen F."/>
            <person name="Tice H."/>
            <person name="Pitluck S."/>
            <person name="Cheng J.F."/>
            <person name="Chertkov O."/>
            <person name="Brettin T."/>
            <person name="Han C."/>
            <person name="Detter J.C."/>
            <person name="Kuske C."/>
            <person name="Bruce D."/>
            <person name="Goodwin L."/>
            <person name="Ovchinikova G."/>
            <person name="Pati A."/>
            <person name="Mikhailova N."/>
            <person name="Chen A."/>
            <person name="Palaniappan K."/>
            <person name="Land M."/>
            <person name="Hauser L."/>
            <person name="Chang Y.J."/>
            <person name="Jeffries C.D."/>
            <person name="Chain P."/>
            <person name="Rohde M."/>
            <person name="Goker M."/>
            <person name="Bristow J."/>
            <person name="Eisen J.A."/>
            <person name="Markowitz V."/>
            <person name="Hugenholtz P."/>
            <person name="Kyrpides N.C."/>
            <person name="Klenk H.P."/>
            <person name="Lapidus A."/>
        </authorList>
    </citation>
    <scope>NUCLEOTIDE SEQUENCE [LARGE SCALE GENOMIC DNA]</scope>
    <source>
        <strain evidence="6">ATCC 27377 / DSM 6068 / ICPB 4128</strain>
    </source>
</reference>
<evidence type="ECO:0000313" key="6">
    <source>
        <dbReference type="Proteomes" id="UP000001887"/>
    </source>
</evidence>
<dbReference type="InterPro" id="IPR036465">
    <property type="entry name" value="vWFA_dom_sf"/>
</dbReference>
<dbReference type="eggNOG" id="COG2304">
    <property type="taxonomic scope" value="Bacteria"/>
</dbReference>
<sequence precursor="true">MLLRRSLVLALLPVFTLALATSLVAEETAKLGTEAARLATFDDGSGDVHFALSVTPQVAPDATQKNDVVILFDTSASQSGLYRDDALEALSAMIRGLGKNDRVKLVAVDVKAVPLTTGFVTVGSAELDAALVKLMARTPLGATDMEAGLRTAAAAFEPGTNARSVVYFGDGMSKANMFTTDSFSKLSSDLAKAHVSVSALAIGQERNATMLAALAKQTGGNLVIDSDEVGAPDQAGSALARTVHGNVVWPTKTTLSADVVEAYPANMNPLRLDRDSIVIGRMKNAPEATFAVEGEMNGKPVSLKWDVKASKSSPDFAFLTKMVTAAKADGGASLPTLGSAGLREAAATAFATADSMVKLGHQALASGNFDGATKVAEAALVADPGNPAAKALIEAAKKAKAATSPVRPVAAEDDLTLTKADDGAAAGTLLDEVLAEGAGDGFIRTVETDRAVRAGRLKAEVENILREARDTMGDNPEGSEQTLKVALQRIEEAADIDASTRKQLRDQLESAIRESKRVGIDFIERKAQAESQRASALERERLNRELVLKEQRIKQIMDRFDALMDERRYDIADIEVIPEITNLAPDTALSASATYGGRFQIHGHRMFELAAKRDRGFVDAMYQVELSTVPFPDEPPIVYPSAEKWEQITISRKKYAQVDLAKPGGSEERIFKALNGDASLDFVETPLSDVISFLQEVHGIPIVLMTKKLEEAGASVDTPITKTLSGISLRSTLRLLLSELELTYVVRDEVLQITTPEDAESQLITKVYPVGDLVLPIGINTNLFGLGGQGGINGGGGGQGGFGGGLGGGGGGFGGGGGGFGGGGGGGIFAVEDDLSLGTKSPAPAAPVNPPAAKVARPTAQAAEVPTAVRRPESAATSASAAKRITVTVPAGRTTAEAWDSFFASQKSSLAATPDDDKRSFTLRGDVRETVRVLMHEKKYEEVSHLLHGAMRHGMTESWMYEALGLSLQAAQASPDEIERALMSAVDFAETEEQMLFVAAYLSKAGLHARALQVFRQVGNVNPSRSEAFVQGLALAQRVNDRDAIKWACVGILSHAWPKELTAVSENAYRVGKATYEQLLREKKVEEAKAFDLAVRQANSRDCVVVVSYGGDADVDISVEEPAGTVCSLTNPRSTSGGVLIGDSTTNANDPLASSEKKEVYVCSEGFSGEYRVMIRGIYGRPTGGKVTVDIYTKYGTDEQKRMRKQIDLGEKNALVVFDVKEGRRNEPLAEAQVQNIAKVQNAVNRAILAQQLSSLDDSQAAREFAESVALAERLGLRAFRRGGVGYRPVIISLPEGANFNSNAVISADRRYVRVSPSPTFSQVTEVSTFNYVTGDSETQDQGNAGGGNGFGGGGVGF</sequence>
<dbReference type="GO" id="GO:0030048">
    <property type="term" value="P:actin filament-based movement"/>
    <property type="evidence" value="ECO:0007669"/>
    <property type="project" value="TreeGrafter"/>
</dbReference>
<keyword evidence="3" id="KW-0732">Signal</keyword>
<accession>D2R6M3</accession>
<dbReference type="SUPFAM" id="SSF53300">
    <property type="entry name" value="vWA-like"/>
    <property type="match status" value="1"/>
</dbReference>
<dbReference type="PROSITE" id="PS50234">
    <property type="entry name" value="VWFA"/>
    <property type="match status" value="1"/>
</dbReference>
<evidence type="ECO:0000256" key="3">
    <source>
        <dbReference type="SAM" id="SignalP"/>
    </source>
</evidence>
<dbReference type="InterPro" id="IPR002035">
    <property type="entry name" value="VWF_A"/>
</dbReference>
<feature type="compositionally biased region" description="Gly residues" evidence="2">
    <location>
        <begin position="1344"/>
        <end position="1358"/>
    </location>
</feature>
<name>D2R6M3_PIRSD</name>
<dbReference type="Proteomes" id="UP000001887">
    <property type="component" value="Chromosome"/>
</dbReference>
<dbReference type="SMART" id="SM00327">
    <property type="entry name" value="VWA"/>
    <property type="match status" value="1"/>
</dbReference>
<protein>
    <submittedName>
        <fullName evidence="5">von Willebrand factor type A</fullName>
    </submittedName>
</protein>
<dbReference type="KEGG" id="psl:Psta_2654"/>
<dbReference type="HOGENOM" id="CLU_257168_0_0_0"/>
<dbReference type="CDD" id="cd00198">
    <property type="entry name" value="vWFA"/>
    <property type="match status" value="1"/>
</dbReference>
<dbReference type="Pfam" id="PF13768">
    <property type="entry name" value="VWA_3"/>
    <property type="match status" value="1"/>
</dbReference>
<dbReference type="InterPro" id="IPR053099">
    <property type="entry name" value="WAS/WASL-interacting_domain"/>
</dbReference>
<dbReference type="Gene3D" id="3.40.50.410">
    <property type="entry name" value="von Willebrand factor, type A domain"/>
    <property type="match status" value="1"/>
</dbReference>
<evidence type="ECO:0000256" key="1">
    <source>
        <dbReference type="SAM" id="Coils"/>
    </source>
</evidence>
<feature type="signal peptide" evidence="3">
    <location>
        <begin position="1"/>
        <end position="20"/>
    </location>
</feature>
<dbReference type="GO" id="GO:0005884">
    <property type="term" value="C:actin filament"/>
    <property type="evidence" value="ECO:0007669"/>
    <property type="project" value="TreeGrafter"/>
</dbReference>
<feature type="region of interest" description="Disordered" evidence="2">
    <location>
        <begin position="1338"/>
        <end position="1358"/>
    </location>
</feature>
<keyword evidence="6" id="KW-1185">Reference proteome</keyword>
<evidence type="ECO:0000313" key="5">
    <source>
        <dbReference type="EMBL" id="ADB17323.1"/>
    </source>
</evidence>
<keyword evidence="1" id="KW-0175">Coiled coil</keyword>
<feature type="coiled-coil region" evidence="1">
    <location>
        <begin position="520"/>
        <end position="559"/>
    </location>
</feature>
<feature type="region of interest" description="Disordered" evidence="2">
    <location>
        <begin position="840"/>
        <end position="878"/>
    </location>
</feature>
<dbReference type="PANTHER" id="PTHR48226:SF1">
    <property type="entry name" value="WAS_WASL-INTERACTING PROTEIN FAMILY MEMBER 1"/>
    <property type="match status" value="1"/>
</dbReference>
<gene>
    <name evidence="5" type="ordered locus">Psta_2654</name>
</gene>
<dbReference type="EMBL" id="CP001848">
    <property type="protein sequence ID" value="ADB17323.1"/>
    <property type="molecule type" value="Genomic_DNA"/>
</dbReference>
<proteinExistence type="predicted"/>
<feature type="domain" description="VWFA" evidence="4">
    <location>
        <begin position="67"/>
        <end position="247"/>
    </location>
</feature>
<evidence type="ECO:0000259" key="4">
    <source>
        <dbReference type="PROSITE" id="PS50234"/>
    </source>
</evidence>
<dbReference type="PANTHER" id="PTHR48226">
    <property type="entry name" value="OS06G0326200 PROTEIN"/>
    <property type="match status" value="1"/>
</dbReference>